<dbReference type="Proteomes" id="UP000565455">
    <property type="component" value="Unassembled WGS sequence"/>
</dbReference>
<protein>
    <recommendedName>
        <fullName evidence="4">Twin-arginine translocation signal domain-containing protein</fullName>
    </recommendedName>
</protein>
<keyword evidence="3" id="KW-1185">Reference proteome</keyword>
<comment type="caution">
    <text evidence="2">The sequence shown here is derived from an EMBL/GenBank/DDBJ whole genome shotgun (WGS) entry which is preliminary data.</text>
</comment>
<reference evidence="2 3" key="1">
    <citation type="submission" date="2020-08" db="EMBL/GenBank/DDBJ databases">
        <title>Genomic Encyclopedia of Type Strains, Phase IV (KMG-IV): sequencing the most valuable type-strain genomes for metagenomic binning, comparative biology and taxonomic classification.</title>
        <authorList>
            <person name="Goeker M."/>
        </authorList>
    </citation>
    <scope>NUCLEOTIDE SEQUENCE [LARGE SCALE GENOMIC DNA]</scope>
    <source>
        <strain evidence="2 3">DSM 5686</strain>
    </source>
</reference>
<evidence type="ECO:0000313" key="3">
    <source>
        <dbReference type="Proteomes" id="UP000565455"/>
    </source>
</evidence>
<organism evidence="2 3">
    <name type="scientific">Methylobacterium fujisawaense</name>
    <dbReference type="NCBI Taxonomy" id="107400"/>
    <lineage>
        <taxon>Bacteria</taxon>
        <taxon>Pseudomonadati</taxon>
        <taxon>Pseudomonadota</taxon>
        <taxon>Alphaproteobacteria</taxon>
        <taxon>Hyphomicrobiales</taxon>
        <taxon>Methylobacteriaceae</taxon>
        <taxon>Methylobacterium</taxon>
    </lineage>
</organism>
<evidence type="ECO:0000313" key="2">
    <source>
        <dbReference type="EMBL" id="MBA9064217.1"/>
    </source>
</evidence>
<feature type="region of interest" description="Disordered" evidence="1">
    <location>
        <begin position="35"/>
        <end position="64"/>
    </location>
</feature>
<proteinExistence type="predicted"/>
<name>A0ABR6DDP9_9HYPH</name>
<feature type="compositionally biased region" description="Basic and acidic residues" evidence="1">
    <location>
        <begin position="35"/>
        <end position="44"/>
    </location>
</feature>
<evidence type="ECO:0008006" key="4">
    <source>
        <dbReference type="Google" id="ProtNLM"/>
    </source>
</evidence>
<dbReference type="EMBL" id="JACJIM010000005">
    <property type="protein sequence ID" value="MBA9064217.1"/>
    <property type="molecule type" value="Genomic_DNA"/>
</dbReference>
<dbReference type="GeneID" id="96605277"/>
<evidence type="ECO:0000256" key="1">
    <source>
        <dbReference type="SAM" id="MobiDB-lite"/>
    </source>
</evidence>
<gene>
    <name evidence="2" type="ORF">GGQ91_003618</name>
</gene>
<accession>A0ABR6DDP9</accession>
<sequence>MTDDDTDIPARRRFLEGGVAAVAGLVAGHPIDQGDRWVRNDEVPRCPGAPPGSCPDRRRASRSA</sequence>
<dbReference type="RefSeq" id="WP_139239460.1">
    <property type="nucleotide sequence ID" value="NZ_JACJIM010000005.1"/>
</dbReference>